<evidence type="ECO:0000313" key="1">
    <source>
        <dbReference type="EMBL" id="KAG1549597.1"/>
    </source>
</evidence>
<gene>
    <name evidence="1" type="ORF">G6F51_002965</name>
</gene>
<dbReference type="OrthoDB" id="2251153at2759"/>
<reference evidence="1" key="1">
    <citation type="journal article" date="2020" name="Microb. Genom.">
        <title>Genetic diversity of clinical and environmental Mucorales isolates obtained from an investigation of mucormycosis cases among solid organ transplant recipients.</title>
        <authorList>
            <person name="Nguyen M.H."/>
            <person name="Kaul D."/>
            <person name="Muto C."/>
            <person name="Cheng S.J."/>
            <person name="Richter R.A."/>
            <person name="Bruno V.M."/>
            <person name="Liu G."/>
            <person name="Beyhan S."/>
            <person name="Sundermann A.J."/>
            <person name="Mounaud S."/>
            <person name="Pasculle A.W."/>
            <person name="Nierman W.C."/>
            <person name="Driscoll E."/>
            <person name="Cumbie R."/>
            <person name="Clancy C.J."/>
            <person name="Dupont C.L."/>
        </authorList>
    </citation>
    <scope>NUCLEOTIDE SEQUENCE</scope>
    <source>
        <strain evidence="1">GL16</strain>
    </source>
</reference>
<evidence type="ECO:0000313" key="2">
    <source>
        <dbReference type="Proteomes" id="UP000717996"/>
    </source>
</evidence>
<dbReference type="Proteomes" id="UP000717996">
    <property type="component" value="Unassembled WGS sequence"/>
</dbReference>
<comment type="caution">
    <text evidence="1">The sequence shown here is derived from an EMBL/GenBank/DDBJ whole genome shotgun (WGS) entry which is preliminary data.</text>
</comment>
<organism evidence="1 2">
    <name type="scientific">Rhizopus oryzae</name>
    <name type="common">Mucormycosis agent</name>
    <name type="synonym">Rhizopus arrhizus var. delemar</name>
    <dbReference type="NCBI Taxonomy" id="64495"/>
    <lineage>
        <taxon>Eukaryota</taxon>
        <taxon>Fungi</taxon>
        <taxon>Fungi incertae sedis</taxon>
        <taxon>Mucoromycota</taxon>
        <taxon>Mucoromycotina</taxon>
        <taxon>Mucoromycetes</taxon>
        <taxon>Mucorales</taxon>
        <taxon>Mucorineae</taxon>
        <taxon>Rhizopodaceae</taxon>
        <taxon>Rhizopus</taxon>
    </lineage>
</organism>
<dbReference type="EMBL" id="JAANIT010000272">
    <property type="protein sequence ID" value="KAG1549597.1"/>
    <property type="molecule type" value="Genomic_DNA"/>
</dbReference>
<dbReference type="AlphaFoldDB" id="A0A9P6YIQ7"/>
<proteinExistence type="predicted"/>
<name>A0A9P6YIQ7_RHIOR</name>
<dbReference type="OMA" id="CIVNKNI"/>
<accession>A0A9P6YIQ7</accession>
<sequence length="122" mass="14095">METYNNCIVNNNINTLKRKIEDDAIEESHSSKRFHFNHKESPLPITFQLSPSSTANRANDKIIHDEDGMMIDDDSLTDEDDSLEVPAAPPLRNYIAIMDDYMGTLERGWSDLFNEETMNWNE</sequence>
<protein>
    <submittedName>
        <fullName evidence="1">Uncharacterized protein</fullName>
    </submittedName>
</protein>